<evidence type="ECO:0000313" key="2">
    <source>
        <dbReference type="Proteomes" id="UP001595462"/>
    </source>
</evidence>
<accession>A0ABV7EMS7</accession>
<dbReference type="Proteomes" id="UP001595462">
    <property type="component" value="Unassembled WGS sequence"/>
</dbReference>
<keyword evidence="2" id="KW-1185">Reference proteome</keyword>
<evidence type="ECO:0008006" key="3">
    <source>
        <dbReference type="Google" id="ProtNLM"/>
    </source>
</evidence>
<reference evidence="2" key="1">
    <citation type="journal article" date="2019" name="Int. J. Syst. Evol. Microbiol.">
        <title>The Global Catalogue of Microorganisms (GCM) 10K type strain sequencing project: providing services to taxonomists for standard genome sequencing and annotation.</title>
        <authorList>
            <consortium name="The Broad Institute Genomics Platform"/>
            <consortium name="The Broad Institute Genome Sequencing Center for Infectious Disease"/>
            <person name="Wu L."/>
            <person name="Ma J."/>
        </authorList>
    </citation>
    <scope>NUCLEOTIDE SEQUENCE [LARGE SCALE GENOMIC DNA]</scope>
    <source>
        <strain evidence="2">KCTC 52640</strain>
    </source>
</reference>
<dbReference type="EMBL" id="JBHRSS010000003">
    <property type="protein sequence ID" value="MFC3103999.1"/>
    <property type="molecule type" value="Genomic_DNA"/>
</dbReference>
<evidence type="ECO:0000313" key="1">
    <source>
        <dbReference type="EMBL" id="MFC3103999.1"/>
    </source>
</evidence>
<comment type="caution">
    <text evidence="1">The sequence shown here is derived from an EMBL/GenBank/DDBJ whole genome shotgun (WGS) entry which is preliminary data.</text>
</comment>
<dbReference type="RefSeq" id="WP_380688567.1">
    <property type="nucleotide sequence ID" value="NZ_JBHRSS010000003.1"/>
</dbReference>
<sequence length="148" mass="16607">MSDDRKRIPVDTEYVNALGLAVYTFARLEWQVAWCSEKIKPGALQKITSEELTAGKIAKHFANLVRNMPKSGARNELSELAKEFTYLVDQRNEIVHGKPCTAPDGKQRLSSRSIIEISKLEHAADSFVRCGGKLNAMFYGFLQEYVPG</sequence>
<protein>
    <recommendedName>
        <fullName evidence="3">RiboL-PSP-HEPN domain-containing protein</fullName>
    </recommendedName>
</protein>
<gene>
    <name evidence="1" type="ORF">ACFOSU_08850</name>
</gene>
<name>A0ABV7EMS7_9GAMM</name>
<organism evidence="1 2">
    <name type="scientific">Salinisphaera aquimarina</name>
    <dbReference type="NCBI Taxonomy" id="2094031"/>
    <lineage>
        <taxon>Bacteria</taxon>
        <taxon>Pseudomonadati</taxon>
        <taxon>Pseudomonadota</taxon>
        <taxon>Gammaproteobacteria</taxon>
        <taxon>Salinisphaerales</taxon>
        <taxon>Salinisphaeraceae</taxon>
        <taxon>Salinisphaera</taxon>
    </lineage>
</organism>
<proteinExistence type="predicted"/>